<reference evidence="2 3" key="1">
    <citation type="journal article" date="2019" name="Sci. Rep.">
        <title>A high-quality genome of Eragrostis curvula grass provides insights into Poaceae evolution and supports new strategies to enhance forage quality.</title>
        <authorList>
            <person name="Carballo J."/>
            <person name="Santos B.A.C.M."/>
            <person name="Zappacosta D."/>
            <person name="Garbus I."/>
            <person name="Selva J.P."/>
            <person name="Gallo C.A."/>
            <person name="Diaz A."/>
            <person name="Albertini E."/>
            <person name="Caccamo M."/>
            <person name="Echenique V."/>
        </authorList>
    </citation>
    <scope>NUCLEOTIDE SEQUENCE [LARGE SCALE GENOMIC DNA]</scope>
    <source>
        <strain evidence="3">cv. Victoria</strain>
        <tissue evidence="2">Leaf</tissue>
    </source>
</reference>
<gene>
    <name evidence="2" type="ORF">EJB05_44640</name>
</gene>
<sequence length="98" mass="11544">MAISSLKLMVISLKYASLFVFSNETHIYDARVLGDLLRANFDARFWRMVLAALVKRQGKLRHPVHFDILADLLSIRGWNWLRVRDEERKKFSADRPQN</sequence>
<organism evidence="2 3">
    <name type="scientific">Eragrostis curvula</name>
    <name type="common">weeping love grass</name>
    <dbReference type="NCBI Taxonomy" id="38414"/>
    <lineage>
        <taxon>Eukaryota</taxon>
        <taxon>Viridiplantae</taxon>
        <taxon>Streptophyta</taxon>
        <taxon>Embryophyta</taxon>
        <taxon>Tracheophyta</taxon>
        <taxon>Spermatophyta</taxon>
        <taxon>Magnoliopsida</taxon>
        <taxon>Liliopsida</taxon>
        <taxon>Poales</taxon>
        <taxon>Poaceae</taxon>
        <taxon>PACMAD clade</taxon>
        <taxon>Chloridoideae</taxon>
        <taxon>Eragrostideae</taxon>
        <taxon>Eragrostidinae</taxon>
        <taxon>Eragrostis</taxon>
    </lineage>
</organism>
<dbReference type="Proteomes" id="UP000324897">
    <property type="component" value="Chromosome 3"/>
</dbReference>
<feature type="signal peptide" evidence="1">
    <location>
        <begin position="1"/>
        <end position="16"/>
    </location>
</feature>
<comment type="caution">
    <text evidence="2">The sequence shown here is derived from an EMBL/GenBank/DDBJ whole genome shotgun (WGS) entry which is preliminary data.</text>
</comment>
<keyword evidence="3" id="KW-1185">Reference proteome</keyword>
<name>A0A5J9TIQ8_9POAL</name>
<evidence type="ECO:0000256" key="1">
    <source>
        <dbReference type="SAM" id="SignalP"/>
    </source>
</evidence>
<evidence type="ECO:0008006" key="4">
    <source>
        <dbReference type="Google" id="ProtNLM"/>
    </source>
</evidence>
<accession>A0A5J9TIQ8</accession>
<dbReference type="Gramene" id="TVU11077">
    <property type="protein sequence ID" value="TVU11077"/>
    <property type="gene ID" value="EJB05_44640"/>
</dbReference>
<feature type="chain" id="PRO_5023940580" description="Glycosyltransferases" evidence="1">
    <location>
        <begin position="17"/>
        <end position="98"/>
    </location>
</feature>
<protein>
    <recommendedName>
        <fullName evidence="4">Glycosyltransferases</fullName>
    </recommendedName>
</protein>
<feature type="non-terminal residue" evidence="2">
    <location>
        <position position="1"/>
    </location>
</feature>
<dbReference type="EMBL" id="RWGY01000039">
    <property type="protein sequence ID" value="TVU11077.1"/>
    <property type="molecule type" value="Genomic_DNA"/>
</dbReference>
<keyword evidence="1" id="KW-0732">Signal</keyword>
<proteinExistence type="predicted"/>
<evidence type="ECO:0000313" key="3">
    <source>
        <dbReference type="Proteomes" id="UP000324897"/>
    </source>
</evidence>
<dbReference type="AlphaFoldDB" id="A0A5J9TIQ8"/>
<evidence type="ECO:0000313" key="2">
    <source>
        <dbReference type="EMBL" id="TVU11077.1"/>
    </source>
</evidence>